<dbReference type="AlphaFoldDB" id="A0A0B8QW51"/>
<dbReference type="InterPro" id="IPR004838">
    <property type="entry name" value="NHTrfase_class1_PyrdxlP-BS"/>
</dbReference>
<reference evidence="3 4" key="1">
    <citation type="submission" date="2015-01" db="EMBL/GenBank/DDBJ databases">
        <title>Lactococcus lactis subsp.lactis JCM 5805 whole genome shotgun sequence.</title>
        <authorList>
            <person name="Fujii T."/>
            <person name="Tomita Y."/>
            <person name="Ikushima S."/>
            <person name="Fujiwara D."/>
        </authorList>
    </citation>
    <scope>NUCLEOTIDE SEQUENCE [LARGE SCALE GENOMIC DNA]</scope>
    <source>
        <strain evidence="3 4">JCM 5805</strain>
    </source>
</reference>
<dbReference type="PANTHER" id="PTHR43510:SF1">
    <property type="entry name" value="AMINOTRANSFERASE FUNCTION, HYPOTHETICAL (EUROFUNG)"/>
    <property type="match status" value="1"/>
</dbReference>
<organism evidence="3 4">
    <name type="scientific">Lactococcus lactis subsp. lactis</name>
    <name type="common">Streptococcus lactis</name>
    <dbReference type="NCBI Taxonomy" id="1360"/>
    <lineage>
        <taxon>Bacteria</taxon>
        <taxon>Bacillati</taxon>
        <taxon>Bacillota</taxon>
        <taxon>Bacilli</taxon>
        <taxon>Lactobacillales</taxon>
        <taxon>Streptococcaceae</taxon>
        <taxon>Lactococcus</taxon>
    </lineage>
</organism>
<dbReference type="Gene3D" id="3.40.640.10">
    <property type="entry name" value="Type I PLP-dependent aspartate aminotransferase-like (Major domain)"/>
    <property type="match status" value="1"/>
</dbReference>
<protein>
    <recommendedName>
        <fullName evidence="1">Aminotransferase</fullName>
        <ecNumber evidence="1">2.6.1.-</ecNumber>
    </recommendedName>
</protein>
<name>A0A0B8QW51_LACLL</name>
<dbReference type="SUPFAM" id="SSF53383">
    <property type="entry name" value="PLP-dependent transferases"/>
    <property type="match status" value="1"/>
</dbReference>
<feature type="domain" description="Aminotransferase class I/classII large" evidence="2">
    <location>
        <begin position="54"/>
        <end position="368"/>
    </location>
</feature>
<gene>
    <name evidence="3" type="ORF">JCM5805K_0285</name>
</gene>
<accession>A0A0B8QW51</accession>
<dbReference type="GO" id="GO:0008483">
    <property type="term" value="F:transaminase activity"/>
    <property type="evidence" value="ECO:0007669"/>
    <property type="project" value="UniProtKB-KW"/>
</dbReference>
<comment type="cofactor">
    <cofactor evidence="1">
        <name>pyridoxal 5'-phosphate</name>
        <dbReference type="ChEBI" id="CHEBI:597326"/>
    </cofactor>
</comment>
<dbReference type="InterPro" id="IPR015424">
    <property type="entry name" value="PyrdxlP-dep_Trfase"/>
</dbReference>
<dbReference type="PROSITE" id="PS00105">
    <property type="entry name" value="AA_TRANSFER_CLASS_1"/>
    <property type="match status" value="1"/>
</dbReference>
<dbReference type="Pfam" id="PF00155">
    <property type="entry name" value="Aminotran_1_2"/>
    <property type="match status" value="1"/>
</dbReference>
<dbReference type="InterPro" id="IPR004839">
    <property type="entry name" value="Aminotransferase_I/II_large"/>
</dbReference>
<proteinExistence type="inferred from homology"/>
<evidence type="ECO:0000256" key="1">
    <source>
        <dbReference type="RuleBase" id="RU000481"/>
    </source>
</evidence>
<comment type="caution">
    <text evidence="3">The sequence shown here is derived from an EMBL/GenBank/DDBJ whole genome shotgun (WGS) entry which is preliminary data.</text>
</comment>
<dbReference type="EC" id="2.6.1.-" evidence="1"/>
<dbReference type="EMBL" id="BBSI01000010">
    <property type="protein sequence ID" value="GAM79178.1"/>
    <property type="molecule type" value="Genomic_DNA"/>
</dbReference>
<evidence type="ECO:0000313" key="3">
    <source>
        <dbReference type="EMBL" id="GAM79178.1"/>
    </source>
</evidence>
<dbReference type="InterPro" id="IPR015421">
    <property type="entry name" value="PyrdxlP-dep_Trfase_major"/>
</dbReference>
<keyword evidence="1 3" id="KW-0032">Aminotransferase</keyword>
<dbReference type="NCBIfam" id="NF005593">
    <property type="entry name" value="PRK07324.1"/>
    <property type="match status" value="1"/>
</dbReference>
<dbReference type="Proteomes" id="UP000031847">
    <property type="component" value="Unassembled WGS sequence"/>
</dbReference>
<dbReference type="Gene3D" id="3.90.1150.10">
    <property type="entry name" value="Aspartate Aminotransferase, domain 1"/>
    <property type="match status" value="1"/>
</dbReference>
<sequence length="381" mass="43284">MQIKLMELVQFGCEDWLNVWEKSATIDIAQSTIDSLSLEEVLAFEEDNGEAFMSQMMKEKFSYGWIEGSPAFKSEVAKLYKRVPEDNILSTNGATGANFLTILGLIGQGDHVIAQYPSYQQLYDWPKTLGAQVDYWHIKEENNWLPQIEELRRLVKSNTKLICLNNAAQPTGAIMSPKFLSEVVEIARSVDAYILCDEVYLPLDEETPYSPIADLYEKGISTNSISKTYSVPGIRVGWVATQDRDLCNEFRKIRDYTLICTGVFDDAVAALVLKHKDKVLERARKIVKGNLSILKEWVENEPLVSMVYPNAVSVSFVKFEELDPTKTEDFAIQLLREKGVLIIPGNRFDLPGYARIGYCTDETTLRQGLKLLSEFLREYQV</sequence>
<keyword evidence="1 3" id="KW-0808">Transferase</keyword>
<evidence type="ECO:0000313" key="4">
    <source>
        <dbReference type="Proteomes" id="UP000031847"/>
    </source>
</evidence>
<dbReference type="GO" id="GO:0030170">
    <property type="term" value="F:pyridoxal phosphate binding"/>
    <property type="evidence" value="ECO:0007669"/>
    <property type="project" value="InterPro"/>
</dbReference>
<comment type="similarity">
    <text evidence="1">Belongs to the class-I pyridoxal-phosphate-dependent aminotransferase family.</text>
</comment>
<evidence type="ECO:0000259" key="2">
    <source>
        <dbReference type="Pfam" id="PF00155"/>
    </source>
</evidence>
<dbReference type="PANTHER" id="PTHR43510">
    <property type="entry name" value="AMINOTRANSFERASE FUNCTION, HYPOTHETICAL (EUROFUNG)"/>
    <property type="match status" value="1"/>
</dbReference>
<dbReference type="InterPro" id="IPR015422">
    <property type="entry name" value="PyrdxlP-dep_Trfase_small"/>
</dbReference>
<dbReference type="CDD" id="cd00609">
    <property type="entry name" value="AAT_like"/>
    <property type="match status" value="1"/>
</dbReference>